<dbReference type="SMART" id="SM00448">
    <property type="entry name" value="REC"/>
    <property type="match status" value="1"/>
</dbReference>
<dbReference type="STRING" id="634436.SAMN05216361_1805"/>
<dbReference type="Gene3D" id="1.25.40.10">
    <property type="entry name" value="Tetratricopeptide repeat domain"/>
    <property type="match status" value="2"/>
</dbReference>
<keyword evidence="1" id="KW-0597">Phosphoprotein</keyword>
<protein>
    <submittedName>
        <fullName evidence="4">CheY chemotaxis protein or a CheY-like REC (Receiver) domain</fullName>
    </submittedName>
</protein>
<dbReference type="EMBL" id="FQWD01000003">
    <property type="protein sequence ID" value="SHG31668.1"/>
    <property type="molecule type" value="Genomic_DNA"/>
</dbReference>
<evidence type="ECO:0000256" key="2">
    <source>
        <dbReference type="PROSITE-ProRule" id="PRU00339"/>
    </source>
</evidence>
<name>A0A1M5ITI9_9ALTE</name>
<dbReference type="InterPro" id="IPR011006">
    <property type="entry name" value="CheY-like_superfamily"/>
</dbReference>
<evidence type="ECO:0000256" key="1">
    <source>
        <dbReference type="PROSITE-ProRule" id="PRU00169"/>
    </source>
</evidence>
<dbReference type="Gene3D" id="3.40.50.2300">
    <property type="match status" value="1"/>
</dbReference>
<dbReference type="PROSITE" id="PS50005">
    <property type="entry name" value="TPR"/>
    <property type="match status" value="1"/>
</dbReference>
<dbReference type="InterPro" id="IPR001789">
    <property type="entry name" value="Sig_transdc_resp-reg_receiver"/>
</dbReference>
<dbReference type="InterPro" id="IPR011990">
    <property type="entry name" value="TPR-like_helical_dom_sf"/>
</dbReference>
<organism evidence="4 5">
    <name type="scientific">Marisediminitalea aggregata</name>
    <dbReference type="NCBI Taxonomy" id="634436"/>
    <lineage>
        <taxon>Bacteria</taxon>
        <taxon>Pseudomonadati</taxon>
        <taxon>Pseudomonadota</taxon>
        <taxon>Gammaproteobacteria</taxon>
        <taxon>Alteromonadales</taxon>
        <taxon>Alteromonadaceae</taxon>
        <taxon>Marisediminitalea</taxon>
    </lineage>
</organism>
<dbReference type="SUPFAM" id="SSF52172">
    <property type="entry name" value="CheY-like"/>
    <property type="match status" value="1"/>
</dbReference>
<evidence type="ECO:0000313" key="4">
    <source>
        <dbReference type="EMBL" id="SHG31668.1"/>
    </source>
</evidence>
<gene>
    <name evidence="4" type="ORF">SAMN05216361_1805</name>
</gene>
<accession>A0A1M5ITI9</accession>
<proteinExistence type="predicted"/>
<dbReference type="Pfam" id="PF00072">
    <property type="entry name" value="Response_reg"/>
    <property type="match status" value="1"/>
</dbReference>
<reference evidence="5" key="1">
    <citation type="submission" date="2016-11" db="EMBL/GenBank/DDBJ databases">
        <authorList>
            <person name="Varghese N."/>
            <person name="Submissions S."/>
        </authorList>
    </citation>
    <scope>NUCLEOTIDE SEQUENCE [LARGE SCALE GENOMIC DNA]</scope>
    <source>
        <strain evidence="5">CGMCC 1.8995</strain>
    </source>
</reference>
<evidence type="ECO:0000313" key="5">
    <source>
        <dbReference type="Proteomes" id="UP000184520"/>
    </source>
</evidence>
<dbReference type="GO" id="GO:0000160">
    <property type="term" value="P:phosphorelay signal transduction system"/>
    <property type="evidence" value="ECO:0007669"/>
    <property type="project" value="InterPro"/>
</dbReference>
<feature type="modified residue" description="4-aspartylphosphate" evidence="1">
    <location>
        <position position="56"/>
    </location>
</feature>
<dbReference type="Proteomes" id="UP000184520">
    <property type="component" value="Unassembled WGS sequence"/>
</dbReference>
<feature type="domain" description="Response regulatory" evidence="3">
    <location>
        <begin position="6"/>
        <end position="125"/>
    </location>
</feature>
<evidence type="ECO:0000259" key="3">
    <source>
        <dbReference type="PROSITE" id="PS50110"/>
    </source>
</evidence>
<sequence length="550" mass="63049">MSQRLRVAIIEDNATARATIRSHLIVLGNLEVASFSTGTELKNALKKQNFELLIFDFHLGQRRNGVEWVQILRQSQFIQPSTGIVFITADRLPQTIGQIIDTHPDLLLLKPYTINALHRGVNHYLEYRKHAATALRYMDEGNTAAAISTLDKRRREKLPPRVATDLEKLRARLLLQKGDYPAALAIYERTLAQSNKVLWAQWGKLKCHYQTGDWSACHASLDDMLETLLTRDKAFEWLACLSFEQESYEKAEFFLDHIQDSDLSLPATRLKTMTYQKQNRIVESIDLLQKKREYNRSTKERFDEFTFELAEFYLSIAQESPHNHREESLSQARKLMGVAARSQSDLQVQQRHDYLLAYSYVMEDQLSKAREVINREHMNVFQRSSASTLIVAARVVNSLGDEKRAQEMLELARNKSELGEMPAEQQTLQTRMLTAEKDTGLADKRAEQFNEQGQQLFVKKQYLDALAAFYRALQLTPDEPAYQLNMLQTLLVCDTDSYRAMTLQTLIAGLLAQPLSDNNQRRYAQLVQQYPHIATVTKAPDKNSSASEAG</sequence>
<dbReference type="RefSeq" id="WP_073321243.1">
    <property type="nucleotide sequence ID" value="NZ_FQWD01000003.1"/>
</dbReference>
<dbReference type="Pfam" id="PF14559">
    <property type="entry name" value="TPR_19"/>
    <property type="match status" value="1"/>
</dbReference>
<dbReference type="InterPro" id="IPR019734">
    <property type="entry name" value="TPR_rpt"/>
</dbReference>
<feature type="repeat" description="TPR" evidence="2">
    <location>
        <begin position="446"/>
        <end position="479"/>
    </location>
</feature>
<dbReference type="OrthoDB" id="6377838at2"/>
<keyword evidence="5" id="KW-1185">Reference proteome</keyword>
<dbReference type="SUPFAM" id="SSF48452">
    <property type="entry name" value="TPR-like"/>
    <property type="match status" value="1"/>
</dbReference>
<dbReference type="SMART" id="SM00028">
    <property type="entry name" value="TPR"/>
    <property type="match status" value="2"/>
</dbReference>
<dbReference type="PROSITE" id="PS50110">
    <property type="entry name" value="RESPONSE_REGULATORY"/>
    <property type="match status" value="1"/>
</dbReference>
<keyword evidence="2" id="KW-0802">TPR repeat</keyword>
<dbReference type="AlphaFoldDB" id="A0A1M5ITI9"/>